<feature type="domain" description="Response regulatory" evidence="4">
    <location>
        <begin position="10"/>
        <end position="125"/>
    </location>
</feature>
<comment type="caution">
    <text evidence="5">The sequence shown here is derived from an EMBL/GenBank/DDBJ whole genome shotgun (WGS) entry which is preliminary data.</text>
</comment>
<dbReference type="InterPro" id="IPR050595">
    <property type="entry name" value="Bact_response_regulator"/>
</dbReference>
<proteinExistence type="predicted"/>
<dbReference type="GO" id="GO:0000160">
    <property type="term" value="P:phosphorelay signal transduction system"/>
    <property type="evidence" value="ECO:0007669"/>
    <property type="project" value="InterPro"/>
</dbReference>
<protein>
    <submittedName>
        <fullName evidence="5">Response regulator</fullName>
    </submittedName>
</protein>
<evidence type="ECO:0000256" key="2">
    <source>
        <dbReference type="PROSITE-ProRule" id="PRU00169"/>
    </source>
</evidence>
<feature type="region of interest" description="Disordered" evidence="3">
    <location>
        <begin position="128"/>
        <end position="149"/>
    </location>
</feature>
<evidence type="ECO:0000313" key="5">
    <source>
        <dbReference type="EMBL" id="HGS06328.1"/>
    </source>
</evidence>
<accession>A0A7V4LE47</accession>
<gene>
    <name evidence="5" type="ORF">ENT08_11450</name>
</gene>
<dbReference type="AlphaFoldDB" id="A0A7V4LE47"/>
<dbReference type="PANTHER" id="PTHR44591:SF3">
    <property type="entry name" value="RESPONSE REGULATORY DOMAIN-CONTAINING PROTEIN"/>
    <property type="match status" value="1"/>
</dbReference>
<dbReference type="Gene3D" id="3.40.50.2300">
    <property type="match status" value="1"/>
</dbReference>
<keyword evidence="1 2" id="KW-0597">Phosphoprotein</keyword>
<evidence type="ECO:0000256" key="1">
    <source>
        <dbReference type="ARBA" id="ARBA00022553"/>
    </source>
</evidence>
<sequence length="149" mass="15848">MTTSSSNRGHILLVDDDPLIRSLGEEILTHLGFGVTTAATGAEACQRYQEMGHTPVVILDLHLAGENGADVLERLKLLNPQAQVVVASGFFAPEEEARLKAAGAAGFLQKPFRLKDLVARIAEARGGAPETEPETVLSGCRAKGPSWCE</sequence>
<dbReference type="CDD" id="cd00156">
    <property type="entry name" value="REC"/>
    <property type="match status" value="1"/>
</dbReference>
<dbReference type="InterPro" id="IPR011006">
    <property type="entry name" value="CheY-like_superfamily"/>
</dbReference>
<dbReference type="SMART" id="SM00448">
    <property type="entry name" value="REC"/>
    <property type="match status" value="1"/>
</dbReference>
<feature type="modified residue" description="4-aspartylphosphate" evidence="2">
    <location>
        <position position="60"/>
    </location>
</feature>
<evidence type="ECO:0000256" key="3">
    <source>
        <dbReference type="SAM" id="MobiDB-lite"/>
    </source>
</evidence>
<dbReference type="EMBL" id="DSXI01000685">
    <property type="protein sequence ID" value="HGS06328.1"/>
    <property type="molecule type" value="Genomic_DNA"/>
</dbReference>
<dbReference type="PANTHER" id="PTHR44591">
    <property type="entry name" value="STRESS RESPONSE REGULATOR PROTEIN 1"/>
    <property type="match status" value="1"/>
</dbReference>
<dbReference type="Pfam" id="PF00072">
    <property type="entry name" value="Response_reg"/>
    <property type="match status" value="1"/>
</dbReference>
<dbReference type="SUPFAM" id="SSF52172">
    <property type="entry name" value="CheY-like"/>
    <property type="match status" value="1"/>
</dbReference>
<evidence type="ECO:0000259" key="4">
    <source>
        <dbReference type="PROSITE" id="PS50110"/>
    </source>
</evidence>
<organism evidence="5">
    <name type="scientific">Desulfobacca acetoxidans</name>
    <dbReference type="NCBI Taxonomy" id="60893"/>
    <lineage>
        <taxon>Bacteria</taxon>
        <taxon>Pseudomonadati</taxon>
        <taxon>Thermodesulfobacteriota</taxon>
        <taxon>Desulfobaccia</taxon>
        <taxon>Desulfobaccales</taxon>
        <taxon>Desulfobaccaceae</taxon>
        <taxon>Desulfobacca</taxon>
    </lineage>
</organism>
<name>A0A7V4LE47_9BACT</name>
<dbReference type="InterPro" id="IPR001789">
    <property type="entry name" value="Sig_transdc_resp-reg_receiver"/>
</dbReference>
<dbReference type="PROSITE" id="PS50110">
    <property type="entry name" value="RESPONSE_REGULATORY"/>
    <property type="match status" value="1"/>
</dbReference>
<reference evidence="5" key="1">
    <citation type="journal article" date="2020" name="mSystems">
        <title>Genome- and Community-Level Interaction Insights into Carbon Utilization and Element Cycling Functions of Hydrothermarchaeota in Hydrothermal Sediment.</title>
        <authorList>
            <person name="Zhou Z."/>
            <person name="Liu Y."/>
            <person name="Xu W."/>
            <person name="Pan J."/>
            <person name="Luo Z.H."/>
            <person name="Li M."/>
        </authorList>
    </citation>
    <scope>NUCLEOTIDE SEQUENCE [LARGE SCALE GENOMIC DNA]</scope>
    <source>
        <strain evidence="5">SpSt-548</strain>
    </source>
</reference>